<evidence type="ECO:0000256" key="1">
    <source>
        <dbReference type="SAM" id="SignalP"/>
    </source>
</evidence>
<dbReference type="SUPFAM" id="SSF50998">
    <property type="entry name" value="Quinoprotein alcohol dehydrogenase-like"/>
    <property type="match status" value="1"/>
</dbReference>
<dbReference type="InterPro" id="IPR011047">
    <property type="entry name" value="Quinoprotein_ADH-like_sf"/>
</dbReference>
<dbReference type="AlphaFoldDB" id="A0A0K1Q990"/>
<keyword evidence="1" id="KW-0732">Signal</keyword>
<evidence type="ECO:0000313" key="3">
    <source>
        <dbReference type="EMBL" id="AKV02361.1"/>
    </source>
</evidence>
<dbReference type="InterPro" id="IPR015943">
    <property type="entry name" value="WD40/YVTN_repeat-like_dom_sf"/>
</dbReference>
<keyword evidence="4" id="KW-1185">Reference proteome</keyword>
<dbReference type="PROSITE" id="PS51257">
    <property type="entry name" value="PROKAR_LIPOPROTEIN"/>
    <property type="match status" value="1"/>
</dbReference>
<feature type="signal peptide" evidence="1">
    <location>
        <begin position="1"/>
        <end position="23"/>
    </location>
</feature>
<dbReference type="Gene3D" id="2.130.10.10">
    <property type="entry name" value="YVTN repeat-like/Quinoprotein amine dehydrogenase"/>
    <property type="match status" value="1"/>
</dbReference>
<organism evidence="3 4">
    <name type="scientific">Labilithrix luteola</name>
    <dbReference type="NCBI Taxonomy" id="1391654"/>
    <lineage>
        <taxon>Bacteria</taxon>
        <taxon>Pseudomonadati</taxon>
        <taxon>Myxococcota</taxon>
        <taxon>Polyangia</taxon>
        <taxon>Polyangiales</taxon>
        <taxon>Labilitrichaceae</taxon>
        <taxon>Labilithrix</taxon>
    </lineage>
</organism>
<proteinExistence type="predicted"/>
<accession>A0A0K1Q990</accession>
<dbReference type="RefSeq" id="WP_146653292.1">
    <property type="nucleotide sequence ID" value="NZ_CP012333.1"/>
</dbReference>
<feature type="domain" description="Pyrrolo-quinoline quinone repeat" evidence="2">
    <location>
        <begin position="300"/>
        <end position="419"/>
    </location>
</feature>
<dbReference type="OrthoDB" id="5485895at2"/>
<reference evidence="3 4" key="1">
    <citation type="submission" date="2015-08" db="EMBL/GenBank/DDBJ databases">
        <authorList>
            <person name="Babu N.S."/>
            <person name="Beckwith C.J."/>
            <person name="Beseler K.G."/>
            <person name="Brison A."/>
            <person name="Carone J.V."/>
            <person name="Caskin T.P."/>
            <person name="Diamond M."/>
            <person name="Durham M.E."/>
            <person name="Foxe J.M."/>
            <person name="Go M."/>
            <person name="Henderson B.A."/>
            <person name="Jones I.B."/>
            <person name="McGettigan J.A."/>
            <person name="Micheletti S.J."/>
            <person name="Nasrallah M.E."/>
            <person name="Ortiz D."/>
            <person name="Piller C.R."/>
            <person name="Privatt S.R."/>
            <person name="Schneider S.L."/>
            <person name="Sharp S."/>
            <person name="Smith T.C."/>
            <person name="Stanton J.D."/>
            <person name="Ullery H.E."/>
            <person name="Wilson R.J."/>
            <person name="Serrano M.G."/>
            <person name="Buck G."/>
            <person name="Lee V."/>
            <person name="Wang Y."/>
            <person name="Carvalho R."/>
            <person name="Voegtly L."/>
            <person name="Shi R."/>
            <person name="Duckworth R."/>
            <person name="Johnson A."/>
            <person name="Loviza R."/>
            <person name="Walstead R."/>
            <person name="Shah Z."/>
            <person name="Kiflezghi M."/>
            <person name="Wade K."/>
            <person name="Ball S.L."/>
            <person name="Bradley K.W."/>
            <person name="Asai D.J."/>
            <person name="Bowman C.A."/>
            <person name="Russell D.A."/>
            <person name="Pope W.H."/>
            <person name="Jacobs-Sera D."/>
            <person name="Hendrix R.W."/>
            <person name="Hatfull G.F."/>
        </authorList>
    </citation>
    <scope>NUCLEOTIDE SEQUENCE [LARGE SCALE GENOMIC DNA]</scope>
    <source>
        <strain evidence="3 4">DSM 27648</strain>
    </source>
</reference>
<dbReference type="STRING" id="1391654.AKJ09_09024"/>
<dbReference type="InterPro" id="IPR018391">
    <property type="entry name" value="PQQ_b-propeller_rpt"/>
</dbReference>
<dbReference type="KEGG" id="llu:AKJ09_09024"/>
<evidence type="ECO:0000313" key="4">
    <source>
        <dbReference type="Proteomes" id="UP000064967"/>
    </source>
</evidence>
<name>A0A0K1Q990_9BACT</name>
<dbReference type="Proteomes" id="UP000064967">
    <property type="component" value="Chromosome"/>
</dbReference>
<dbReference type="SMART" id="SM00564">
    <property type="entry name" value="PQQ"/>
    <property type="match status" value="7"/>
</dbReference>
<feature type="chain" id="PRO_5005466824" evidence="1">
    <location>
        <begin position="24"/>
        <end position="430"/>
    </location>
</feature>
<dbReference type="InterPro" id="IPR002372">
    <property type="entry name" value="PQQ_rpt_dom"/>
</dbReference>
<evidence type="ECO:0000259" key="2">
    <source>
        <dbReference type="Pfam" id="PF13360"/>
    </source>
</evidence>
<gene>
    <name evidence="3" type="ORF">AKJ09_09024</name>
</gene>
<dbReference type="PANTHER" id="PTHR34512">
    <property type="entry name" value="CELL SURFACE PROTEIN"/>
    <property type="match status" value="1"/>
</dbReference>
<dbReference type="Pfam" id="PF13360">
    <property type="entry name" value="PQQ_2"/>
    <property type="match status" value="2"/>
</dbReference>
<sequence>MKRAASLLGAVALCALGAGCGLADVFAGDRVNPEVPNWYNRPNGAMNVFINRNLTAPSRTSGEDWERGRPEIDPAHNRVFIGSSDRGLYALRAGDGSTIWRFETIGVVQSEPLYDPEMDYVYFGSNDGALYCVRAQTGQLVYRFDTGAEVSRKPVRAGESLFFSNASDFLFAIDRRTGKPLWPAVHRTPALGMEISGHAGAAYDPVNKLVFMAYSDGHVIGYDAATGGERWTVDLSAEAEQASGDAPRYLDVDTTPVLDDHPQGRVVYVSSYAGGVFALDAATGARVWANDKAVGGTDLVLWKEPEHEPNPNGPDKGGPMVPAHKLVLSSSATFGLAALDPYTGRVVWRNKVPEGGVTAPVPFQGALLVGTSRYGLFLMSPRNGKVIDGIDPGTGIAQTPAAFMGRAYVMTNAGQLFGIAVAPPLPLAKR</sequence>
<dbReference type="EMBL" id="CP012333">
    <property type="protein sequence ID" value="AKV02361.1"/>
    <property type="molecule type" value="Genomic_DNA"/>
</dbReference>
<dbReference type="PANTHER" id="PTHR34512:SF30">
    <property type="entry name" value="OUTER MEMBRANE PROTEIN ASSEMBLY FACTOR BAMB"/>
    <property type="match status" value="1"/>
</dbReference>
<feature type="domain" description="Pyrrolo-quinoline quinone repeat" evidence="2">
    <location>
        <begin position="87"/>
        <end position="294"/>
    </location>
</feature>
<protein>
    <submittedName>
        <fullName evidence="3">PQQ enzyme repeat family protein</fullName>
    </submittedName>
</protein>